<evidence type="ECO:0000313" key="2">
    <source>
        <dbReference type="EMBL" id="KAJ7079411.1"/>
    </source>
</evidence>
<organism evidence="2 3">
    <name type="scientific">Mycena belliarum</name>
    <dbReference type="NCBI Taxonomy" id="1033014"/>
    <lineage>
        <taxon>Eukaryota</taxon>
        <taxon>Fungi</taxon>
        <taxon>Dikarya</taxon>
        <taxon>Basidiomycota</taxon>
        <taxon>Agaricomycotina</taxon>
        <taxon>Agaricomycetes</taxon>
        <taxon>Agaricomycetidae</taxon>
        <taxon>Agaricales</taxon>
        <taxon>Marasmiineae</taxon>
        <taxon>Mycenaceae</taxon>
        <taxon>Mycena</taxon>
    </lineage>
</organism>
<feature type="region of interest" description="Disordered" evidence="1">
    <location>
        <begin position="352"/>
        <end position="450"/>
    </location>
</feature>
<feature type="compositionally biased region" description="Low complexity" evidence="1">
    <location>
        <begin position="407"/>
        <end position="434"/>
    </location>
</feature>
<feature type="region of interest" description="Disordered" evidence="1">
    <location>
        <begin position="27"/>
        <end position="139"/>
    </location>
</feature>
<feature type="region of interest" description="Disordered" evidence="1">
    <location>
        <begin position="479"/>
        <end position="499"/>
    </location>
</feature>
<name>A0AAD6TTW3_9AGAR</name>
<dbReference type="AlphaFoldDB" id="A0AAD6TTW3"/>
<feature type="compositionally biased region" description="Low complexity" evidence="1">
    <location>
        <begin position="114"/>
        <end position="138"/>
    </location>
</feature>
<dbReference type="Proteomes" id="UP001222325">
    <property type="component" value="Unassembled WGS sequence"/>
</dbReference>
<protein>
    <submittedName>
        <fullName evidence="2">Uncharacterized protein</fullName>
    </submittedName>
</protein>
<proteinExistence type="predicted"/>
<feature type="compositionally biased region" description="Basic and acidic residues" evidence="1">
    <location>
        <begin position="51"/>
        <end position="73"/>
    </location>
</feature>
<feature type="compositionally biased region" description="Low complexity" evidence="1">
    <location>
        <begin position="352"/>
        <end position="365"/>
    </location>
</feature>
<sequence length="638" mass="70699">MPPSKPQLDAETKKARRQASLQRYAAKLRSKTPTPAQQDGKLAAQKKYRTNHRDAIRNTDALRRASKRKERDSIQTYRKAAAPNQAKNEKRLAGSQCKIPPKPSAKDHNKYWEEWSPSPSESDSESQSGSESDNGGSSAIPSKVFYANVRSETPQVLDCDCLLPAYCPNCTCGCDHMCCLYHHEGESEYRKWMKELTWEENSLPPLKLYSSLRMSGPAGGHVPMNLKAQTWSSSLIAMARVPRFEQGWAPLSPLLCVPDYFHDINHPLTIPEHMANAGSKFFAIFEGDDRGIYFESFQVQEILQKAPETQFVTDNSWIGITTKWRDHCARHHDHFDEWFSLSSRSSSPLGSCSAFDTSPAATPTPSRTPSPDPHPLLSQAIPFYDPPARNPNGAPDSPKKPLKKPLNDLGPPTKSVASRSASSVSSLSSASSGGARRRREPQWAGVKGSPELRFPRPILAEESSWPPFPARLLPEMGLFPPDPTPPHHRRPPVSGPLEQPSALESCARVSAAVEVVPIAEIGDVEAPLATPEEGAPLLLYAVSVHRLLFKKRAEAFKLFEATEGAEVHLASSIEEVDDFFCEADSVSARLWVYAVSGRRTVYKQRATAFKAFMQGASVMFFGQSSEEVESFILKYIED</sequence>
<gene>
    <name evidence="2" type="ORF">B0H15DRAFT_804460</name>
</gene>
<reference evidence="2" key="1">
    <citation type="submission" date="2023-03" db="EMBL/GenBank/DDBJ databases">
        <title>Massive genome expansion in bonnet fungi (Mycena s.s.) driven by repeated elements and novel gene families across ecological guilds.</title>
        <authorList>
            <consortium name="Lawrence Berkeley National Laboratory"/>
            <person name="Harder C.B."/>
            <person name="Miyauchi S."/>
            <person name="Viragh M."/>
            <person name="Kuo A."/>
            <person name="Thoen E."/>
            <person name="Andreopoulos B."/>
            <person name="Lu D."/>
            <person name="Skrede I."/>
            <person name="Drula E."/>
            <person name="Henrissat B."/>
            <person name="Morin E."/>
            <person name="Kohler A."/>
            <person name="Barry K."/>
            <person name="LaButti K."/>
            <person name="Morin E."/>
            <person name="Salamov A."/>
            <person name="Lipzen A."/>
            <person name="Mereny Z."/>
            <person name="Hegedus B."/>
            <person name="Baldrian P."/>
            <person name="Stursova M."/>
            <person name="Weitz H."/>
            <person name="Taylor A."/>
            <person name="Grigoriev I.V."/>
            <person name="Nagy L.G."/>
            <person name="Martin F."/>
            <person name="Kauserud H."/>
        </authorList>
    </citation>
    <scope>NUCLEOTIDE SEQUENCE</scope>
    <source>
        <strain evidence="2">CBHHK173m</strain>
    </source>
</reference>
<evidence type="ECO:0000313" key="3">
    <source>
        <dbReference type="Proteomes" id="UP001222325"/>
    </source>
</evidence>
<evidence type="ECO:0000256" key="1">
    <source>
        <dbReference type="SAM" id="MobiDB-lite"/>
    </source>
</evidence>
<accession>A0AAD6TTW3</accession>
<keyword evidence="3" id="KW-1185">Reference proteome</keyword>
<comment type="caution">
    <text evidence="2">The sequence shown here is derived from an EMBL/GenBank/DDBJ whole genome shotgun (WGS) entry which is preliminary data.</text>
</comment>
<feature type="compositionally biased region" description="Basic and acidic residues" evidence="1">
    <location>
        <begin position="104"/>
        <end position="113"/>
    </location>
</feature>
<dbReference type="EMBL" id="JARJCN010000060">
    <property type="protein sequence ID" value="KAJ7079411.1"/>
    <property type="molecule type" value="Genomic_DNA"/>
</dbReference>